<sequence>MSIFSGLFRSRDKPTNRTVGSSYAFFLGGSNSGKVVTERSAMQMTAVYSCVRILAEAVAGLPLHLYRYTDDGGKEKALDHPLYHLFHEEPNPEMSSFVFRETLMTHLLLWGNAYAQIIRNGKGQIVALYPLMPNKMTVDRDENGQLYYLYTRSSDEAQTMKGVTVKLSTSDVLHIPGLGFDGLVGYSPIAMAKNAIGLAIATEEYGAKFFANGAAPSGVLEHPGTIKDPSKVREAWQTQFGGSANSNKIAVLEEGMKYTPISISPEQAQFLETRKFQINEIARIFRVPPHMVGDLEKSSFSNIEQQSLEFVKYTLDPWVVRWEQSLSRILFTPEEKKKYFFKFNVEGLLRGDYASRMNGYATASQIYSMLMDYKGDITVKIDGIAASAASVIAMAGTNVLMSPTALMMIHNPATIAVGDHEDMQKAMDMLGEVKESIINAYEIKTGQSRTKLSHLMDSETWMNANKAIEYGFADDVLKDEKLTDIAVSAYAFSRKAVATNLLNKIAEKTTHVTAVKTAKPEGRSVEELKERLFAIKKYL</sequence>
<dbReference type="NCBIfam" id="NF045542">
    <property type="entry name" value="Clp_rel_HeadMat"/>
    <property type="match status" value="1"/>
</dbReference>
<dbReference type="CDD" id="cd07016">
    <property type="entry name" value="S14_ClpP_1"/>
    <property type="match status" value="1"/>
</dbReference>
<dbReference type="Gene3D" id="3.40.140.120">
    <property type="match status" value="1"/>
</dbReference>
<protein>
    <submittedName>
        <fullName evidence="4">HK97 family phage portal protein</fullName>
    </submittedName>
</protein>
<dbReference type="Proteomes" id="UP000294678">
    <property type="component" value="Unassembled WGS sequence"/>
</dbReference>
<dbReference type="GO" id="GO:0004176">
    <property type="term" value="F:ATP-dependent peptidase activity"/>
    <property type="evidence" value="ECO:0007669"/>
    <property type="project" value="TreeGrafter"/>
</dbReference>
<dbReference type="GO" id="GO:0004252">
    <property type="term" value="F:serine-type endopeptidase activity"/>
    <property type="evidence" value="ECO:0007669"/>
    <property type="project" value="TreeGrafter"/>
</dbReference>
<dbReference type="InterPro" id="IPR023562">
    <property type="entry name" value="ClpP/TepA"/>
</dbReference>
<name>A0AA46I617_9FUSO</name>
<comment type="caution">
    <text evidence="4">The sequence shown here is derived from an EMBL/GenBank/DDBJ whole genome shotgun (WGS) entry which is preliminary data.</text>
</comment>
<dbReference type="Gene3D" id="3.30.1120.70">
    <property type="match status" value="1"/>
</dbReference>
<keyword evidence="3" id="KW-0720">Serine protease</keyword>
<dbReference type="GO" id="GO:0006515">
    <property type="term" value="P:protein quality control for misfolded or incompletely synthesized proteins"/>
    <property type="evidence" value="ECO:0007669"/>
    <property type="project" value="TreeGrafter"/>
</dbReference>
<dbReference type="InterPro" id="IPR006427">
    <property type="entry name" value="Portal_HK97"/>
</dbReference>
<evidence type="ECO:0000256" key="3">
    <source>
        <dbReference type="ARBA" id="ARBA00022825"/>
    </source>
</evidence>
<evidence type="ECO:0000313" key="5">
    <source>
        <dbReference type="Proteomes" id="UP000294678"/>
    </source>
</evidence>
<dbReference type="GO" id="GO:0051117">
    <property type="term" value="F:ATPase binding"/>
    <property type="evidence" value="ECO:0007669"/>
    <property type="project" value="TreeGrafter"/>
</dbReference>
<dbReference type="Gene3D" id="3.90.226.10">
    <property type="entry name" value="2-enoyl-CoA Hydratase, Chain A, domain 1"/>
    <property type="match status" value="1"/>
</dbReference>
<accession>A0AA46I617</accession>
<dbReference type="Gene3D" id="1.20.1270.210">
    <property type="match status" value="1"/>
</dbReference>
<dbReference type="InterPro" id="IPR029045">
    <property type="entry name" value="ClpP/crotonase-like_dom_sf"/>
</dbReference>
<dbReference type="AlphaFoldDB" id="A0AA46I617"/>
<dbReference type="PANTHER" id="PTHR10381">
    <property type="entry name" value="ATP-DEPENDENT CLP PROTEASE PROTEOLYTIC SUBUNIT"/>
    <property type="match status" value="1"/>
</dbReference>
<dbReference type="Pfam" id="PF04860">
    <property type="entry name" value="Phage_portal"/>
    <property type="match status" value="1"/>
</dbReference>
<gene>
    <name evidence="4" type="ORF">EV215_0913</name>
</gene>
<evidence type="ECO:0000256" key="2">
    <source>
        <dbReference type="ARBA" id="ARBA00022801"/>
    </source>
</evidence>
<dbReference type="NCBIfam" id="TIGR01537">
    <property type="entry name" value="portal_HK97"/>
    <property type="match status" value="1"/>
</dbReference>
<keyword evidence="5" id="KW-1185">Reference proteome</keyword>
<reference evidence="4 5" key="1">
    <citation type="submission" date="2019-03" db="EMBL/GenBank/DDBJ databases">
        <title>Genomic Encyclopedia of Type Strains, Phase IV (KMG-IV): sequencing the most valuable type-strain genomes for metagenomic binning, comparative biology and taxonomic classification.</title>
        <authorList>
            <person name="Goeker M."/>
        </authorList>
    </citation>
    <scope>NUCLEOTIDE SEQUENCE [LARGE SCALE GENOMIC DNA]</scope>
    <source>
        <strain evidence="4 5">DSM 100055</strain>
    </source>
</reference>
<dbReference type="InterPro" id="IPR006944">
    <property type="entry name" value="Phage/GTA_portal"/>
</dbReference>
<dbReference type="PANTHER" id="PTHR10381:SF70">
    <property type="entry name" value="ATP-DEPENDENT CLP PROTEASE PROTEOLYTIC SUBUNIT"/>
    <property type="match status" value="1"/>
</dbReference>
<dbReference type="SUPFAM" id="SSF52096">
    <property type="entry name" value="ClpP/crotonase"/>
    <property type="match status" value="1"/>
</dbReference>
<evidence type="ECO:0000313" key="4">
    <source>
        <dbReference type="EMBL" id="TDT71536.1"/>
    </source>
</evidence>
<proteinExistence type="predicted"/>
<organism evidence="4 5">
    <name type="scientific">Hypnocyclicus thermotrophus</name>
    <dbReference type="NCBI Taxonomy" id="1627895"/>
    <lineage>
        <taxon>Bacteria</taxon>
        <taxon>Fusobacteriati</taxon>
        <taxon>Fusobacteriota</taxon>
        <taxon>Fusobacteriia</taxon>
        <taxon>Fusobacteriales</taxon>
        <taxon>Fusobacteriaceae</taxon>
        <taxon>Hypnocyclicus</taxon>
    </lineage>
</organism>
<dbReference type="GO" id="GO:0009368">
    <property type="term" value="C:endopeptidase Clp complex"/>
    <property type="evidence" value="ECO:0007669"/>
    <property type="project" value="TreeGrafter"/>
</dbReference>
<keyword evidence="2" id="KW-0378">Hydrolase</keyword>
<evidence type="ECO:0000256" key="1">
    <source>
        <dbReference type="ARBA" id="ARBA00022670"/>
    </source>
</evidence>
<dbReference type="EMBL" id="SOBG01000003">
    <property type="protein sequence ID" value="TDT71536.1"/>
    <property type="molecule type" value="Genomic_DNA"/>
</dbReference>
<keyword evidence="1" id="KW-0645">Protease</keyword>